<accession>A0A6P2C0V5</accession>
<feature type="transmembrane region" description="Helical" evidence="6">
    <location>
        <begin position="84"/>
        <end position="106"/>
    </location>
</feature>
<dbReference type="PANTHER" id="PTHR30482:SF10">
    <property type="entry name" value="HIGH-AFFINITY BRANCHED-CHAIN AMINO ACID TRANSPORT PROTEIN BRAE"/>
    <property type="match status" value="1"/>
</dbReference>
<dbReference type="InterPro" id="IPR001851">
    <property type="entry name" value="ABC_transp_permease"/>
</dbReference>
<reference evidence="7 8" key="1">
    <citation type="submission" date="2018-11" db="EMBL/GenBank/DDBJ databases">
        <title>Trebonia kvetii gen.nov., sp.nov., a novel acidophilic actinobacterium, and proposal of the new actinobacterial family Treboniaceae fam. nov.</title>
        <authorList>
            <person name="Rapoport D."/>
            <person name="Sagova-Mareckova M."/>
            <person name="Sedlacek I."/>
            <person name="Provaznik J."/>
            <person name="Kralova S."/>
            <person name="Pavlinic D."/>
            <person name="Benes V."/>
            <person name="Kopecky J."/>
        </authorList>
    </citation>
    <scope>NUCLEOTIDE SEQUENCE [LARGE SCALE GENOMIC DNA]</scope>
    <source>
        <strain evidence="7 8">15Tr583</strain>
    </source>
</reference>
<feature type="transmembrane region" description="Helical" evidence="6">
    <location>
        <begin position="113"/>
        <end position="132"/>
    </location>
</feature>
<evidence type="ECO:0000256" key="1">
    <source>
        <dbReference type="ARBA" id="ARBA00004651"/>
    </source>
</evidence>
<evidence type="ECO:0000256" key="2">
    <source>
        <dbReference type="ARBA" id="ARBA00022475"/>
    </source>
</evidence>
<evidence type="ECO:0000256" key="3">
    <source>
        <dbReference type="ARBA" id="ARBA00022692"/>
    </source>
</evidence>
<evidence type="ECO:0000256" key="6">
    <source>
        <dbReference type="SAM" id="Phobius"/>
    </source>
</evidence>
<gene>
    <name evidence="7" type="ORF">EAS64_10220</name>
</gene>
<keyword evidence="8" id="KW-1185">Reference proteome</keyword>
<evidence type="ECO:0000256" key="4">
    <source>
        <dbReference type="ARBA" id="ARBA00022989"/>
    </source>
</evidence>
<dbReference type="EMBL" id="RPFW01000002">
    <property type="protein sequence ID" value="TVZ04994.1"/>
    <property type="molecule type" value="Genomic_DNA"/>
</dbReference>
<name>A0A6P2C0V5_9ACTN</name>
<feature type="transmembrane region" description="Helical" evidence="6">
    <location>
        <begin position="242"/>
        <end position="273"/>
    </location>
</feature>
<dbReference type="GO" id="GO:0005886">
    <property type="term" value="C:plasma membrane"/>
    <property type="evidence" value="ECO:0007669"/>
    <property type="project" value="UniProtKB-SubCell"/>
</dbReference>
<keyword evidence="2" id="KW-1003">Cell membrane</keyword>
<proteinExistence type="predicted"/>
<protein>
    <submittedName>
        <fullName evidence="7">Branched-chain amino acid ABC transporter permease</fullName>
    </submittedName>
</protein>
<comment type="subcellular location">
    <subcellularLocation>
        <location evidence="1">Cell membrane</location>
        <topology evidence="1">Multi-pass membrane protein</topology>
    </subcellularLocation>
</comment>
<dbReference type="RefSeq" id="WP_145852700.1">
    <property type="nucleotide sequence ID" value="NZ_RPFW01000002.1"/>
</dbReference>
<feature type="transmembrane region" description="Helical" evidence="6">
    <location>
        <begin position="60"/>
        <end position="78"/>
    </location>
</feature>
<dbReference type="AlphaFoldDB" id="A0A6P2C0V5"/>
<feature type="transmembrane region" description="Helical" evidence="6">
    <location>
        <begin position="211"/>
        <end position="236"/>
    </location>
</feature>
<dbReference type="Pfam" id="PF02653">
    <property type="entry name" value="BPD_transp_2"/>
    <property type="match status" value="1"/>
</dbReference>
<dbReference type="InterPro" id="IPR043428">
    <property type="entry name" value="LivM-like"/>
</dbReference>
<organism evidence="7 8">
    <name type="scientific">Trebonia kvetii</name>
    <dbReference type="NCBI Taxonomy" id="2480626"/>
    <lineage>
        <taxon>Bacteria</taxon>
        <taxon>Bacillati</taxon>
        <taxon>Actinomycetota</taxon>
        <taxon>Actinomycetes</taxon>
        <taxon>Streptosporangiales</taxon>
        <taxon>Treboniaceae</taxon>
        <taxon>Trebonia</taxon>
    </lineage>
</organism>
<dbReference type="CDD" id="cd06581">
    <property type="entry name" value="TM_PBP1_LivM_like"/>
    <property type="match status" value="1"/>
</dbReference>
<keyword evidence="4 6" id="KW-1133">Transmembrane helix</keyword>
<evidence type="ECO:0000313" key="7">
    <source>
        <dbReference type="EMBL" id="TVZ04994.1"/>
    </source>
</evidence>
<feature type="transmembrane region" description="Helical" evidence="6">
    <location>
        <begin position="161"/>
        <end position="180"/>
    </location>
</feature>
<dbReference type="GO" id="GO:0015658">
    <property type="term" value="F:branched-chain amino acid transmembrane transporter activity"/>
    <property type="evidence" value="ECO:0007669"/>
    <property type="project" value="InterPro"/>
</dbReference>
<dbReference type="Proteomes" id="UP000460272">
    <property type="component" value="Unassembled WGS sequence"/>
</dbReference>
<keyword evidence="3 6" id="KW-0812">Transmembrane</keyword>
<sequence length="348" mass="35481">MSTLSLPRILLAALAGAVLVVILSIKLNAFRDFQIAQIAVEVTAVSGLTVLTGLSGQVSLGNGAFMAIGAYTTALLILHLSWPFIAALAIAAAVTAVAGTIVGVAAARLHGPYLAGVTLMLGVALPFLAYIYPAALGGDQGLNVVYTTPGFLGANFPLYRWQAWVCSAVALGTMVLLANLSRSRVGRNWRAVRDDEVAAALAGVNVARARILAFVVSAVCAGMAGALLAIITGLVAPGAFTITLSIALLAAAVIGGLGTLLGAVWGSLVIVLVPTYVTDVATSHGLSTSVASNIPVAAYGVVLILVMLIFPQGIQGGVRWLLGFSGISSAALGQRRPSRMPDKKEGTQ</sequence>
<comment type="caution">
    <text evidence="7">The sequence shown here is derived from an EMBL/GenBank/DDBJ whole genome shotgun (WGS) entry which is preliminary data.</text>
</comment>
<evidence type="ECO:0000256" key="5">
    <source>
        <dbReference type="ARBA" id="ARBA00023136"/>
    </source>
</evidence>
<evidence type="ECO:0000313" key="8">
    <source>
        <dbReference type="Proteomes" id="UP000460272"/>
    </source>
</evidence>
<dbReference type="PANTHER" id="PTHR30482">
    <property type="entry name" value="HIGH-AFFINITY BRANCHED-CHAIN AMINO ACID TRANSPORT SYSTEM PERMEASE"/>
    <property type="match status" value="1"/>
</dbReference>
<keyword evidence="5 6" id="KW-0472">Membrane</keyword>
<feature type="transmembrane region" description="Helical" evidence="6">
    <location>
        <begin position="285"/>
        <end position="310"/>
    </location>
</feature>
<feature type="transmembrane region" description="Helical" evidence="6">
    <location>
        <begin position="316"/>
        <end position="333"/>
    </location>
</feature>
<dbReference type="OrthoDB" id="9814461at2"/>